<feature type="transmembrane region" description="Helical" evidence="1">
    <location>
        <begin position="48"/>
        <end position="66"/>
    </location>
</feature>
<dbReference type="EMBL" id="FRAJ01000034">
    <property type="protein sequence ID" value="SHK60324.1"/>
    <property type="molecule type" value="Genomic_DNA"/>
</dbReference>
<dbReference type="Proteomes" id="UP000184082">
    <property type="component" value="Unassembled WGS sequence"/>
</dbReference>
<gene>
    <name evidence="2" type="ORF">SAMN02745883_02436</name>
</gene>
<protein>
    <submittedName>
        <fullName evidence="2">Uncharacterized membrane protein YsdA, DUF1294 family</fullName>
    </submittedName>
</protein>
<dbReference type="AlphaFoldDB" id="A0A1M6TTS6"/>
<dbReference type="STRING" id="1121266.SAMN02745883_02436"/>
<organism evidence="2 3">
    <name type="scientific">Caminicella sporogenes DSM 14501</name>
    <dbReference type="NCBI Taxonomy" id="1121266"/>
    <lineage>
        <taxon>Bacteria</taxon>
        <taxon>Bacillati</taxon>
        <taxon>Bacillota</taxon>
        <taxon>Clostridia</taxon>
        <taxon>Peptostreptococcales</taxon>
        <taxon>Caminicellaceae</taxon>
        <taxon>Caminicella</taxon>
    </lineage>
</organism>
<feature type="transmembrane region" description="Helical" evidence="1">
    <location>
        <begin position="17"/>
        <end position="36"/>
    </location>
</feature>
<reference evidence="2 3" key="1">
    <citation type="submission" date="2016-11" db="EMBL/GenBank/DDBJ databases">
        <authorList>
            <person name="Jaros S."/>
            <person name="Januszkiewicz K."/>
            <person name="Wedrychowicz H."/>
        </authorList>
    </citation>
    <scope>NUCLEOTIDE SEQUENCE [LARGE SCALE GENOMIC DNA]</scope>
    <source>
        <strain evidence="2 3">DSM 14501</strain>
    </source>
</reference>
<feature type="transmembrane region" description="Helical" evidence="1">
    <location>
        <begin position="78"/>
        <end position="101"/>
    </location>
</feature>
<keyword evidence="1" id="KW-0812">Transmembrane</keyword>
<evidence type="ECO:0000256" key="1">
    <source>
        <dbReference type="SAM" id="Phobius"/>
    </source>
</evidence>
<keyword evidence="3" id="KW-1185">Reference proteome</keyword>
<accession>A0A1M6TTS6</accession>
<name>A0A1M6TTS6_9FIRM</name>
<proteinExistence type="predicted"/>
<sequence>MVNISIDFFKNKEIYCLFYILIINLYGFFIIVIDKYKAKKNKWRIKEKNFFIIALLGGASGVLLGMTMFRHKTQHKTFYIGIPIIYLLNKIILFIIIYFLYFRIT</sequence>
<keyword evidence="1" id="KW-0472">Membrane</keyword>
<dbReference type="RefSeq" id="WP_072968865.1">
    <property type="nucleotide sequence ID" value="NZ_FRAJ01000034.1"/>
</dbReference>
<dbReference type="Pfam" id="PF06961">
    <property type="entry name" value="DUF1294"/>
    <property type="match status" value="1"/>
</dbReference>
<evidence type="ECO:0000313" key="2">
    <source>
        <dbReference type="EMBL" id="SHK60324.1"/>
    </source>
</evidence>
<dbReference type="InterPro" id="IPR010718">
    <property type="entry name" value="DUF1294"/>
</dbReference>
<evidence type="ECO:0000313" key="3">
    <source>
        <dbReference type="Proteomes" id="UP000184082"/>
    </source>
</evidence>
<keyword evidence="1" id="KW-1133">Transmembrane helix</keyword>